<dbReference type="GO" id="GO:0016020">
    <property type="term" value="C:membrane"/>
    <property type="evidence" value="ECO:0007669"/>
    <property type="project" value="UniProtKB-SubCell"/>
</dbReference>
<feature type="transmembrane region" description="Helical" evidence="7">
    <location>
        <begin position="130"/>
        <end position="148"/>
    </location>
</feature>
<feature type="region of interest" description="Disordered" evidence="6">
    <location>
        <begin position="1"/>
        <end position="115"/>
    </location>
</feature>
<keyword evidence="5 7" id="KW-0472">Membrane</keyword>
<evidence type="ECO:0000313" key="10">
    <source>
        <dbReference type="Proteomes" id="UP000092666"/>
    </source>
</evidence>
<dbReference type="InterPro" id="IPR005829">
    <property type="entry name" value="Sugar_transporter_CS"/>
</dbReference>
<dbReference type="STRING" id="1296120.A0A1B9GWJ8"/>
<dbReference type="Gene3D" id="1.20.1720.10">
    <property type="entry name" value="Multidrug resistance protein D"/>
    <property type="match status" value="1"/>
</dbReference>
<evidence type="ECO:0000313" key="9">
    <source>
        <dbReference type="EMBL" id="OCF35414.1"/>
    </source>
</evidence>
<keyword evidence="10" id="KW-1185">Reference proteome</keyword>
<dbReference type="InterPro" id="IPR011701">
    <property type="entry name" value="MFS"/>
</dbReference>
<proteinExistence type="predicted"/>
<dbReference type="EMBL" id="KI669499">
    <property type="protein sequence ID" value="OCF35414.1"/>
    <property type="molecule type" value="Genomic_DNA"/>
</dbReference>
<evidence type="ECO:0000256" key="7">
    <source>
        <dbReference type="SAM" id="Phobius"/>
    </source>
</evidence>
<feature type="compositionally biased region" description="Basic and acidic residues" evidence="6">
    <location>
        <begin position="600"/>
        <end position="630"/>
    </location>
</feature>
<feature type="transmembrane region" description="Helical" evidence="7">
    <location>
        <begin position="351"/>
        <end position="371"/>
    </location>
</feature>
<evidence type="ECO:0000256" key="5">
    <source>
        <dbReference type="ARBA" id="ARBA00023136"/>
    </source>
</evidence>
<feature type="transmembrane region" description="Helical" evidence="7">
    <location>
        <begin position="198"/>
        <end position="215"/>
    </location>
</feature>
<name>A0A1B9GWJ8_9TREE</name>
<dbReference type="PROSITE" id="PS00216">
    <property type="entry name" value="SUGAR_TRANSPORT_1"/>
    <property type="match status" value="1"/>
</dbReference>
<gene>
    <name evidence="9" type="ORF">I316_02966</name>
</gene>
<evidence type="ECO:0000256" key="6">
    <source>
        <dbReference type="SAM" id="MobiDB-lite"/>
    </source>
</evidence>
<dbReference type="PANTHER" id="PTHR42718:SF9">
    <property type="entry name" value="MAJOR FACILITATOR SUPERFAMILY MULTIDRUG TRANSPORTER MFSC"/>
    <property type="match status" value="1"/>
</dbReference>
<feature type="transmembrane region" description="Helical" evidence="7">
    <location>
        <begin position="320"/>
        <end position="339"/>
    </location>
</feature>
<dbReference type="GO" id="GO:0022857">
    <property type="term" value="F:transmembrane transporter activity"/>
    <property type="evidence" value="ECO:0007669"/>
    <property type="project" value="InterPro"/>
</dbReference>
<feature type="transmembrane region" description="Helical" evidence="7">
    <location>
        <begin position="227"/>
        <end position="245"/>
    </location>
</feature>
<feature type="transmembrane region" description="Helical" evidence="7">
    <location>
        <begin position="288"/>
        <end position="308"/>
    </location>
</feature>
<evidence type="ECO:0000256" key="4">
    <source>
        <dbReference type="ARBA" id="ARBA00022989"/>
    </source>
</evidence>
<evidence type="ECO:0000256" key="3">
    <source>
        <dbReference type="ARBA" id="ARBA00022692"/>
    </source>
</evidence>
<keyword evidence="3 7" id="KW-0812">Transmembrane</keyword>
<dbReference type="InterPro" id="IPR020846">
    <property type="entry name" value="MFS_dom"/>
</dbReference>
<feature type="region of interest" description="Disordered" evidence="6">
    <location>
        <begin position="600"/>
        <end position="636"/>
    </location>
</feature>
<keyword evidence="2" id="KW-0813">Transport</keyword>
<feature type="transmembrane region" description="Helical" evidence="7">
    <location>
        <begin position="572"/>
        <end position="595"/>
    </location>
</feature>
<comment type="subcellular location">
    <subcellularLocation>
        <location evidence="1">Membrane</location>
        <topology evidence="1">Multi-pass membrane protein</topology>
    </subcellularLocation>
</comment>
<dbReference type="InterPro" id="IPR036259">
    <property type="entry name" value="MFS_trans_sf"/>
</dbReference>
<feature type="compositionally biased region" description="Basic and acidic residues" evidence="6">
    <location>
        <begin position="52"/>
        <end position="65"/>
    </location>
</feature>
<protein>
    <submittedName>
        <fullName evidence="9">Efflux protein</fullName>
    </submittedName>
</protein>
<feature type="transmembrane region" description="Helical" evidence="7">
    <location>
        <begin position="437"/>
        <end position="455"/>
    </location>
</feature>
<feature type="compositionally biased region" description="Pro residues" evidence="6">
    <location>
        <begin position="102"/>
        <end position="114"/>
    </location>
</feature>
<reference evidence="10" key="2">
    <citation type="submission" date="2013-12" db="EMBL/GenBank/DDBJ databases">
        <title>Evolution of pathogenesis and genome organization in the Tremellales.</title>
        <authorList>
            <person name="Cuomo C."/>
            <person name="Litvintseva A."/>
            <person name="Heitman J."/>
            <person name="Chen Y."/>
            <person name="Sun S."/>
            <person name="Springer D."/>
            <person name="Dromer F."/>
            <person name="Young S."/>
            <person name="Zeng Q."/>
            <person name="Chapman S."/>
            <person name="Gujja S."/>
            <person name="Saif S."/>
            <person name="Birren B."/>
        </authorList>
    </citation>
    <scope>NUCLEOTIDE SEQUENCE [LARGE SCALE GENOMIC DNA]</scope>
    <source>
        <strain evidence="10">BCC8398</strain>
    </source>
</reference>
<feature type="transmembrane region" description="Helical" evidence="7">
    <location>
        <begin position="493"/>
        <end position="516"/>
    </location>
</feature>
<dbReference type="OrthoDB" id="2130629at2759"/>
<evidence type="ECO:0000259" key="8">
    <source>
        <dbReference type="PROSITE" id="PS50850"/>
    </source>
</evidence>
<keyword evidence="4 7" id="KW-1133">Transmembrane helix</keyword>
<reference evidence="9 10" key="1">
    <citation type="submission" date="2013-07" db="EMBL/GenBank/DDBJ databases">
        <title>The Genome Sequence of Cryptococcus heveanensis BCC8398.</title>
        <authorList>
            <consortium name="The Broad Institute Genome Sequencing Platform"/>
            <person name="Cuomo C."/>
            <person name="Litvintseva A."/>
            <person name="Chen Y."/>
            <person name="Heitman J."/>
            <person name="Sun S."/>
            <person name="Springer D."/>
            <person name="Dromer F."/>
            <person name="Young S.K."/>
            <person name="Zeng Q."/>
            <person name="Gargeya S."/>
            <person name="Fitzgerald M."/>
            <person name="Abouelleil A."/>
            <person name="Alvarado L."/>
            <person name="Berlin A.M."/>
            <person name="Chapman S.B."/>
            <person name="Dewar J."/>
            <person name="Goldberg J."/>
            <person name="Griggs A."/>
            <person name="Gujja S."/>
            <person name="Hansen M."/>
            <person name="Howarth C."/>
            <person name="Imamovic A."/>
            <person name="Larimer J."/>
            <person name="McCowan C."/>
            <person name="Murphy C."/>
            <person name="Pearson M."/>
            <person name="Priest M."/>
            <person name="Roberts A."/>
            <person name="Saif S."/>
            <person name="Shea T."/>
            <person name="Sykes S."/>
            <person name="Wortman J."/>
            <person name="Nusbaum C."/>
            <person name="Birren B."/>
        </authorList>
    </citation>
    <scope>NUCLEOTIDE SEQUENCE [LARGE SCALE GENOMIC DNA]</scope>
    <source>
        <strain evidence="9 10">BCC8398</strain>
    </source>
</reference>
<evidence type="ECO:0000256" key="1">
    <source>
        <dbReference type="ARBA" id="ARBA00004141"/>
    </source>
</evidence>
<dbReference type="Gene3D" id="1.20.1250.20">
    <property type="entry name" value="MFS general substrate transporter like domains"/>
    <property type="match status" value="1"/>
</dbReference>
<dbReference type="PANTHER" id="PTHR42718">
    <property type="entry name" value="MAJOR FACILITATOR SUPERFAMILY MULTIDRUG TRANSPORTER MFSC"/>
    <property type="match status" value="1"/>
</dbReference>
<accession>A0A1B9GWJ8</accession>
<feature type="transmembrane region" description="Helical" evidence="7">
    <location>
        <begin position="395"/>
        <end position="417"/>
    </location>
</feature>
<evidence type="ECO:0000256" key="2">
    <source>
        <dbReference type="ARBA" id="ARBA00022448"/>
    </source>
</evidence>
<feature type="transmembrane region" description="Helical" evidence="7">
    <location>
        <begin position="462"/>
        <end position="481"/>
    </location>
</feature>
<dbReference type="AlphaFoldDB" id="A0A1B9GWJ8"/>
<feature type="transmembrane region" description="Helical" evidence="7">
    <location>
        <begin position="257"/>
        <end position="282"/>
    </location>
</feature>
<dbReference type="PROSITE" id="PS50850">
    <property type="entry name" value="MFS"/>
    <property type="match status" value="1"/>
</dbReference>
<feature type="transmembrane region" description="Helical" evidence="7">
    <location>
        <begin position="168"/>
        <end position="186"/>
    </location>
</feature>
<dbReference type="Proteomes" id="UP000092666">
    <property type="component" value="Unassembled WGS sequence"/>
</dbReference>
<sequence length="636" mass="68510">MSGASTCHNPAHGPEGSSSLDTAHRERITDDDQPPTTRGLDPPPMALALKTARVEDNRHHNESGEKGNITFAHSEPAHGGARASVQRQSHSNDEWPASPAQPQSPHPGPAPPTPLLLSISIPTLSKTRQITLAITLTFTMLMCVSGMQALNIGLPTIQRDLHMQDTDLQWIVSAYSLTNGCLLLLSGRIADIYGRKKVLMAGMGWWALWSLIGGFMQNGAGLVTCRAMAGCGAAMSIPSATGIIAHNYTGKARANAYALFSAGAPLGGALGLIIGGLFVAYVEYSWRSALFFLAGLGALGLIAVYFLVPADVSYTEDRRVDWIGAGLVTIGLVLLQFAISDGQIAPQGWKTSYIIVLLILGPFLIVAFFFWEKHIIDKTTRPPLMRLQLWTRARGRLASVYLVGFLSWLGFHSLFYHATLFFQEIQNTGPVGAMVRFLPTEISGIICNIIVALIIHRISTVWLLSTGLLATGLANMCLALSQQDTNYWVKPFHAMWLSVMGADFFFAPALIFVAYLSLPDEQSVASALLQTIIQLGGSFGISITSVLADVQQNKYLARGYGLEESKLQGLKAAFWLGSATCFAGMIVAVLALHGLGRVGKEETKSEEGLEGGTREERRVFGSEKGPEAAEKGVQGT</sequence>
<feature type="transmembrane region" description="Helical" evidence="7">
    <location>
        <begin position="528"/>
        <end position="548"/>
    </location>
</feature>
<dbReference type="Pfam" id="PF07690">
    <property type="entry name" value="MFS_1"/>
    <property type="match status" value="1"/>
</dbReference>
<organism evidence="9 10">
    <name type="scientific">Kwoniella heveanensis BCC8398</name>
    <dbReference type="NCBI Taxonomy" id="1296120"/>
    <lineage>
        <taxon>Eukaryota</taxon>
        <taxon>Fungi</taxon>
        <taxon>Dikarya</taxon>
        <taxon>Basidiomycota</taxon>
        <taxon>Agaricomycotina</taxon>
        <taxon>Tremellomycetes</taxon>
        <taxon>Tremellales</taxon>
        <taxon>Cryptococcaceae</taxon>
        <taxon>Kwoniella</taxon>
    </lineage>
</organism>
<dbReference type="SUPFAM" id="SSF103473">
    <property type="entry name" value="MFS general substrate transporter"/>
    <property type="match status" value="1"/>
</dbReference>
<feature type="domain" description="Major facilitator superfamily (MFS) profile" evidence="8">
    <location>
        <begin position="132"/>
        <end position="596"/>
    </location>
</feature>